<evidence type="ECO:0000259" key="2">
    <source>
        <dbReference type="Pfam" id="PF01551"/>
    </source>
</evidence>
<evidence type="ECO:0000313" key="3">
    <source>
        <dbReference type="EMBL" id="SDY66950.1"/>
    </source>
</evidence>
<dbReference type="CDD" id="cd12797">
    <property type="entry name" value="M23_peptidase"/>
    <property type="match status" value="1"/>
</dbReference>
<evidence type="ECO:0000256" key="1">
    <source>
        <dbReference type="SAM" id="Phobius"/>
    </source>
</evidence>
<dbReference type="InterPro" id="IPR050570">
    <property type="entry name" value="Cell_wall_metabolism_enzyme"/>
</dbReference>
<dbReference type="InterPro" id="IPR016047">
    <property type="entry name" value="M23ase_b-sheet_dom"/>
</dbReference>
<dbReference type="Gene3D" id="2.70.70.10">
    <property type="entry name" value="Glucose Permease (Domain IIA)"/>
    <property type="match status" value="1"/>
</dbReference>
<dbReference type="Proteomes" id="UP000198625">
    <property type="component" value="Unassembled WGS sequence"/>
</dbReference>
<dbReference type="RefSeq" id="WP_176967840.1">
    <property type="nucleotide sequence ID" value="NZ_FNQE01000004.1"/>
</dbReference>
<keyword evidence="1" id="KW-1133">Transmembrane helix</keyword>
<dbReference type="InterPro" id="IPR011055">
    <property type="entry name" value="Dup_hybrid_motif"/>
</dbReference>
<dbReference type="Pfam" id="PF01551">
    <property type="entry name" value="Peptidase_M23"/>
    <property type="match status" value="1"/>
</dbReference>
<evidence type="ECO:0000313" key="4">
    <source>
        <dbReference type="Proteomes" id="UP000198625"/>
    </source>
</evidence>
<keyword evidence="4" id="KW-1185">Reference proteome</keyword>
<gene>
    <name evidence="3" type="ORF">SAMN05660462_00609</name>
</gene>
<keyword evidence="1" id="KW-0812">Transmembrane</keyword>
<organism evidence="3 4">
    <name type="scientific">Proteiniborus ethanoligenes</name>
    <dbReference type="NCBI Taxonomy" id="415015"/>
    <lineage>
        <taxon>Bacteria</taxon>
        <taxon>Bacillati</taxon>
        <taxon>Bacillota</taxon>
        <taxon>Clostridia</taxon>
        <taxon>Eubacteriales</taxon>
        <taxon>Proteiniborus</taxon>
    </lineage>
</organism>
<keyword evidence="1" id="KW-0472">Membrane</keyword>
<dbReference type="PANTHER" id="PTHR21666">
    <property type="entry name" value="PEPTIDASE-RELATED"/>
    <property type="match status" value="1"/>
</dbReference>
<reference evidence="3 4" key="1">
    <citation type="submission" date="2016-10" db="EMBL/GenBank/DDBJ databases">
        <authorList>
            <person name="de Groot N.N."/>
        </authorList>
    </citation>
    <scope>NUCLEOTIDE SEQUENCE [LARGE SCALE GENOMIC DNA]</scope>
    <source>
        <strain evidence="3 4">DSM 21650</strain>
    </source>
</reference>
<accession>A0A1H3LRJ8</accession>
<dbReference type="GO" id="GO:0004222">
    <property type="term" value="F:metalloendopeptidase activity"/>
    <property type="evidence" value="ECO:0007669"/>
    <property type="project" value="TreeGrafter"/>
</dbReference>
<dbReference type="SUPFAM" id="SSF51261">
    <property type="entry name" value="Duplicated hybrid motif"/>
    <property type="match status" value="1"/>
</dbReference>
<proteinExistence type="predicted"/>
<dbReference type="PANTHER" id="PTHR21666:SF270">
    <property type="entry name" value="MUREIN HYDROLASE ACTIVATOR ENVC"/>
    <property type="match status" value="1"/>
</dbReference>
<dbReference type="AlphaFoldDB" id="A0A1H3LRJ8"/>
<feature type="transmembrane region" description="Helical" evidence="1">
    <location>
        <begin position="40"/>
        <end position="59"/>
    </location>
</feature>
<dbReference type="STRING" id="415015.SAMN05660462_00609"/>
<feature type="domain" description="M23ase beta-sheet core" evidence="2">
    <location>
        <begin position="171"/>
        <end position="269"/>
    </location>
</feature>
<name>A0A1H3LRJ8_9FIRM</name>
<sequence>MDEFNKKPNDSEIDNDKKDKTNLILNRIGKATKTITDKDGFYIILFLCICIVTTTAVWVSKSNYDKANKLDNEDYIEFAKGYFDDIDDLEEEDKNVTLIEKKEAPLTQDTKDKEAATSEEQMIKVTSTLENTTQKQELAAVAMVQPVLGNIGMDYADNRLVYSKTLEQWTTHNGIDIKGSEGTAVKAVLDGTVIEVEKDTELGIVITIDHGNGLQTKYGCLSTADMVTVGKEVKKGDAISGIGKGVGIELADGPHLHFEVIKDGKNVNPKQFLPKLK</sequence>
<dbReference type="EMBL" id="FNQE01000004">
    <property type="protein sequence ID" value="SDY66950.1"/>
    <property type="molecule type" value="Genomic_DNA"/>
</dbReference>
<protein>
    <submittedName>
        <fullName evidence="3">Peptidase family M23</fullName>
    </submittedName>
</protein>